<dbReference type="PANTHER" id="PTHR26453">
    <property type="entry name" value="OLFACTORY RECEPTOR"/>
    <property type="match status" value="1"/>
</dbReference>
<evidence type="ECO:0000256" key="3">
    <source>
        <dbReference type="ARBA" id="ARBA00022989"/>
    </source>
</evidence>
<dbReference type="Proteomes" id="UP001166674">
    <property type="component" value="Unassembled WGS sequence"/>
</dbReference>
<dbReference type="Pfam" id="PF00001">
    <property type="entry name" value="7tm_1"/>
    <property type="match status" value="1"/>
</dbReference>
<gene>
    <name evidence="8" type="ORF">SUZIE_212095</name>
</gene>
<dbReference type="InterPro" id="IPR017452">
    <property type="entry name" value="GPCR_Rhodpsn_7TM"/>
</dbReference>
<evidence type="ECO:0000313" key="8">
    <source>
        <dbReference type="EMBL" id="MBZ3891266.1"/>
    </source>
</evidence>
<comment type="subcellular location">
    <subcellularLocation>
        <location evidence="1">Membrane</location>
        <topology evidence="1">Multi-pass membrane protein</topology>
    </subcellularLocation>
</comment>
<dbReference type="Gene3D" id="1.20.1070.10">
    <property type="entry name" value="Rhodopsin 7-helix transmembrane proteins"/>
    <property type="match status" value="1"/>
</dbReference>
<keyword evidence="4 6" id="KW-0472">Membrane</keyword>
<dbReference type="GO" id="GO:0004930">
    <property type="term" value="F:G protein-coupled receptor activity"/>
    <property type="evidence" value="ECO:0007669"/>
    <property type="project" value="InterPro"/>
</dbReference>
<accession>A0AA41NJ32</accession>
<keyword evidence="3 6" id="KW-1133">Transmembrane helix</keyword>
<dbReference type="EMBL" id="JAATJV010446285">
    <property type="protein sequence ID" value="MBZ3891266.1"/>
    <property type="molecule type" value="Genomic_DNA"/>
</dbReference>
<protein>
    <submittedName>
        <fullName evidence="8">Olfactory receptor 2AJ1</fullName>
    </submittedName>
</protein>
<name>A0AA41NJ32_SCICA</name>
<evidence type="ECO:0000256" key="5">
    <source>
        <dbReference type="ARBA" id="ARBA00023170"/>
    </source>
</evidence>
<dbReference type="PROSITE" id="PS50262">
    <property type="entry name" value="G_PROTEIN_RECEP_F1_2"/>
    <property type="match status" value="1"/>
</dbReference>
<keyword evidence="9" id="KW-1185">Reference proteome</keyword>
<evidence type="ECO:0000313" key="9">
    <source>
        <dbReference type="Proteomes" id="UP001166674"/>
    </source>
</evidence>
<evidence type="ECO:0000256" key="6">
    <source>
        <dbReference type="SAM" id="Phobius"/>
    </source>
</evidence>
<dbReference type="AlphaFoldDB" id="A0AA41NJ32"/>
<dbReference type="InterPro" id="IPR000276">
    <property type="entry name" value="GPCR_Rhodpsn"/>
</dbReference>
<reference evidence="8" key="1">
    <citation type="submission" date="2020-03" db="EMBL/GenBank/DDBJ databases">
        <title>Studies in the Genomics of Life Span.</title>
        <authorList>
            <person name="Glass D."/>
        </authorList>
    </citation>
    <scope>NUCLEOTIDE SEQUENCE</scope>
    <source>
        <strain evidence="8">SUZIE</strain>
        <tissue evidence="8">Muscle</tissue>
    </source>
</reference>
<feature type="domain" description="G-protein coupled receptors family 1 profile" evidence="7">
    <location>
        <begin position="41"/>
        <end position="134"/>
    </location>
</feature>
<feature type="transmembrane region" description="Helical" evidence="6">
    <location>
        <begin position="91"/>
        <end position="109"/>
    </location>
</feature>
<evidence type="ECO:0000256" key="2">
    <source>
        <dbReference type="ARBA" id="ARBA00022692"/>
    </source>
</evidence>
<evidence type="ECO:0000256" key="1">
    <source>
        <dbReference type="ARBA" id="ARBA00004141"/>
    </source>
</evidence>
<comment type="caution">
    <text evidence="8">The sequence shown here is derived from an EMBL/GenBank/DDBJ whole genome shotgun (WGS) entry which is preliminary data.</text>
</comment>
<keyword evidence="2 6" id="KW-0812">Transmembrane</keyword>
<evidence type="ECO:0000259" key="7">
    <source>
        <dbReference type="PROSITE" id="PS50262"/>
    </source>
</evidence>
<feature type="transmembrane region" description="Helical" evidence="6">
    <location>
        <begin position="25"/>
        <end position="48"/>
    </location>
</feature>
<organism evidence="8 9">
    <name type="scientific">Sciurus carolinensis</name>
    <name type="common">Eastern gray squirrel</name>
    <dbReference type="NCBI Taxonomy" id="30640"/>
    <lineage>
        <taxon>Eukaryota</taxon>
        <taxon>Metazoa</taxon>
        <taxon>Chordata</taxon>
        <taxon>Craniata</taxon>
        <taxon>Vertebrata</taxon>
        <taxon>Euteleostomi</taxon>
        <taxon>Mammalia</taxon>
        <taxon>Eutheria</taxon>
        <taxon>Euarchontoglires</taxon>
        <taxon>Glires</taxon>
        <taxon>Rodentia</taxon>
        <taxon>Sciuromorpha</taxon>
        <taxon>Sciuridae</taxon>
        <taxon>Sciurinae</taxon>
        <taxon>Sciurini</taxon>
        <taxon>Sciurus</taxon>
    </lineage>
</organism>
<keyword evidence="5 8" id="KW-0675">Receptor</keyword>
<evidence type="ECO:0000256" key="4">
    <source>
        <dbReference type="ARBA" id="ARBA00023136"/>
    </source>
</evidence>
<proteinExistence type="predicted"/>
<sequence length="134" mass="14970">MRPDKLTASTDFILLGLFSDSHSSLVSFSFLFGIFIVTLMENMLMILLICRDPSLHTPMYFLLSHLSFMDILHTSNIISKVIADFLSGSRAISFAGCGTWLFLSLLMLVSEHLLVTMSCDRYVAICTPCATWCS</sequence>
<dbReference type="GO" id="GO:0016020">
    <property type="term" value="C:membrane"/>
    <property type="evidence" value="ECO:0007669"/>
    <property type="project" value="UniProtKB-SubCell"/>
</dbReference>
<dbReference type="SUPFAM" id="SSF81321">
    <property type="entry name" value="Family A G protein-coupled receptor-like"/>
    <property type="match status" value="1"/>
</dbReference>